<dbReference type="OrthoDB" id="10021397at2759"/>
<evidence type="ECO:0000256" key="7">
    <source>
        <dbReference type="SAM" id="Phobius"/>
    </source>
</evidence>
<dbReference type="GO" id="GO:0022857">
    <property type="term" value="F:transmembrane transporter activity"/>
    <property type="evidence" value="ECO:0007669"/>
    <property type="project" value="InterPro"/>
</dbReference>
<dbReference type="Gene3D" id="1.20.1250.20">
    <property type="entry name" value="MFS general substrate transporter like domains"/>
    <property type="match status" value="2"/>
</dbReference>
<keyword evidence="3 7" id="KW-0812">Transmembrane</keyword>
<feature type="transmembrane region" description="Helical" evidence="7">
    <location>
        <begin position="463"/>
        <end position="486"/>
    </location>
</feature>
<evidence type="ECO:0000256" key="2">
    <source>
        <dbReference type="ARBA" id="ARBA00022448"/>
    </source>
</evidence>
<dbReference type="PANTHER" id="PTHR23501:SF177">
    <property type="entry name" value="MAJOR FACILITATOR SUPERFAMILY (MFS) PROFILE DOMAIN-CONTAINING PROTEIN-RELATED"/>
    <property type="match status" value="1"/>
</dbReference>
<feature type="transmembrane region" description="Helical" evidence="7">
    <location>
        <begin position="195"/>
        <end position="216"/>
    </location>
</feature>
<evidence type="ECO:0000313" key="9">
    <source>
        <dbReference type="EMBL" id="OAG43259.1"/>
    </source>
</evidence>
<proteinExistence type="predicted"/>
<keyword evidence="10" id="KW-1185">Reference proteome</keyword>
<dbReference type="RefSeq" id="XP_022515211.1">
    <property type="nucleotide sequence ID" value="XM_022652523.1"/>
</dbReference>
<comment type="caution">
    <text evidence="9">The sequence shown here is derived from an EMBL/GenBank/DDBJ whole genome shotgun (WGS) entry which is preliminary data.</text>
</comment>
<sequence length="573" mass="61099">MAASPLDSEKPSTDIQPSSSGTVAISRPEEDGPQDGNLDEAPKPSDEHMHGIRLAATAVSLLLGMFLVALDNTILSTAIPKITDEFNDLNKISWYGASYFMTFGGALPFYSKAPSLIKSGFQSTWGKLYKYFPIKLWFLIAVFIFEIGSLICGVAPGPTTLIVGRAIAGLGGAGIGVGVFTILGFVAAPETRPQLLGYTGATYGVAAVLGPLIGGAFTDQVTWRWCFYINLPIGGVAAVIVFIFFKTPDKAKPAKATMKEKLLQLDLVGASLMMCLIVSYILALQYGGQTHPWNSSVVIGLLVGFVAISVVFVAWEILQKERAMIVARLFTKRYVMVGSIFMFFFGGAYFTILYFLPIYFQSVFNNSPIGSGVKMLALIIPLTIAAIVQGIALIKIGIVPLFWLIGGTLGTVGCGLFYTMDANTSTGKWIGYQIIVGFTSGWTFQVALSNAQIHASPEDMSQVSAIVNFFVTIGGSFFISAAQSAFNNQLIRTLATTLPDIDPASVLTIGATQIRHAFTPTQVPAVIDAYMTGLKAVFAITIAAYGTSTIVGAFGSWKKIDIGDLKKAVGGAA</sequence>
<evidence type="ECO:0000259" key="8">
    <source>
        <dbReference type="PROSITE" id="PS50850"/>
    </source>
</evidence>
<evidence type="ECO:0000256" key="5">
    <source>
        <dbReference type="ARBA" id="ARBA00023136"/>
    </source>
</evidence>
<organism evidence="9 10">
    <name type="scientific">Fonsecaea monophora</name>
    <dbReference type="NCBI Taxonomy" id="254056"/>
    <lineage>
        <taxon>Eukaryota</taxon>
        <taxon>Fungi</taxon>
        <taxon>Dikarya</taxon>
        <taxon>Ascomycota</taxon>
        <taxon>Pezizomycotina</taxon>
        <taxon>Eurotiomycetes</taxon>
        <taxon>Chaetothyriomycetidae</taxon>
        <taxon>Chaetothyriales</taxon>
        <taxon>Herpotrichiellaceae</taxon>
        <taxon>Fonsecaea</taxon>
    </lineage>
</organism>
<protein>
    <recommendedName>
        <fullName evidence="8">Major facilitator superfamily (MFS) profile domain-containing protein</fullName>
    </recommendedName>
</protein>
<feature type="compositionally biased region" description="Polar residues" evidence="6">
    <location>
        <begin position="13"/>
        <end position="23"/>
    </location>
</feature>
<feature type="transmembrane region" description="Helical" evidence="7">
    <location>
        <begin position="265"/>
        <end position="287"/>
    </location>
</feature>
<feature type="region of interest" description="Disordered" evidence="6">
    <location>
        <begin position="1"/>
        <end position="45"/>
    </location>
</feature>
<dbReference type="AlphaFoldDB" id="A0A177FJE0"/>
<evidence type="ECO:0000256" key="6">
    <source>
        <dbReference type="SAM" id="MobiDB-lite"/>
    </source>
</evidence>
<feature type="transmembrane region" description="Helical" evidence="7">
    <location>
        <begin position="162"/>
        <end position="188"/>
    </location>
</feature>
<accession>A0A177FJE0</accession>
<dbReference type="InterPro" id="IPR036259">
    <property type="entry name" value="MFS_trans_sf"/>
</dbReference>
<feature type="transmembrane region" description="Helical" evidence="7">
    <location>
        <begin position="335"/>
        <end position="356"/>
    </location>
</feature>
<dbReference type="GO" id="GO:0005886">
    <property type="term" value="C:plasma membrane"/>
    <property type="evidence" value="ECO:0007669"/>
    <property type="project" value="TreeGrafter"/>
</dbReference>
<evidence type="ECO:0000256" key="3">
    <source>
        <dbReference type="ARBA" id="ARBA00022692"/>
    </source>
</evidence>
<reference evidence="9 10" key="1">
    <citation type="submission" date="2016-03" db="EMBL/GenBank/DDBJ databases">
        <title>Draft genome sequence of the Fonsecaea monophora CBS 269.37.</title>
        <authorList>
            <person name="Bombassaro A."/>
            <person name="Vinicius W.A."/>
            <person name="De Hoog S."/>
            <person name="Sun J."/>
            <person name="Souza E.M."/>
            <person name="Raittz R.T."/>
            <person name="Costa F."/>
            <person name="Leao A.C."/>
            <person name="Tadra-Sfeir M.Z."/>
            <person name="Baura V."/>
            <person name="Balsanelli E."/>
            <person name="Pedrosa F.O."/>
            <person name="Moreno L.F."/>
            <person name="Steffens M.B."/>
            <person name="Xi L."/>
            <person name="Bocca A.L."/>
            <person name="Felipe M.S."/>
            <person name="Teixeira M."/>
            <person name="Telles Filho F.Q."/>
            <person name="Azevedo C.M."/>
            <person name="Gomes R."/>
            <person name="Vicente V.A."/>
        </authorList>
    </citation>
    <scope>NUCLEOTIDE SEQUENCE [LARGE SCALE GENOMIC DNA]</scope>
    <source>
        <strain evidence="9 10">CBS 269.37</strain>
    </source>
</reference>
<dbReference type="SUPFAM" id="SSF103473">
    <property type="entry name" value="MFS general substrate transporter"/>
    <property type="match status" value="1"/>
</dbReference>
<dbReference type="PANTHER" id="PTHR23501">
    <property type="entry name" value="MAJOR FACILITATOR SUPERFAMILY"/>
    <property type="match status" value="1"/>
</dbReference>
<dbReference type="PROSITE" id="PS50850">
    <property type="entry name" value="MFS"/>
    <property type="match status" value="1"/>
</dbReference>
<feature type="transmembrane region" description="Helical" evidence="7">
    <location>
        <begin position="52"/>
        <end position="72"/>
    </location>
</feature>
<dbReference type="Pfam" id="PF07690">
    <property type="entry name" value="MFS_1"/>
    <property type="match status" value="1"/>
</dbReference>
<dbReference type="EMBL" id="LVKK01000011">
    <property type="protein sequence ID" value="OAG43259.1"/>
    <property type="molecule type" value="Genomic_DNA"/>
</dbReference>
<evidence type="ECO:0000256" key="4">
    <source>
        <dbReference type="ARBA" id="ARBA00022989"/>
    </source>
</evidence>
<evidence type="ECO:0000313" key="10">
    <source>
        <dbReference type="Proteomes" id="UP000077002"/>
    </source>
</evidence>
<feature type="domain" description="Major facilitator superfamily (MFS) profile" evidence="8">
    <location>
        <begin position="57"/>
        <end position="560"/>
    </location>
</feature>
<dbReference type="FunFam" id="1.20.1720.10:FF:000012">
    <property type="entry name" value="MFS toxin efflux pump (AflT)"/>
    <property type="match status" value="1"/>
</dbReference>
<feature type="transmembrane region" description="Helical" evidence="7">
    <location>
        <begin position="136"/>
        <end position="156"/>
    </location>
</feature>
<feature type="transmembrane region" description="Helical" evidence="7">
    <location>
        <begin position="430"/>
        <end position="451"/>
    </location>
</feature>
<gene>
    <name evidence="9" type="ORF">AYO21_02545</name>
</gene>
<feature type="transmembrane region" description="Helical" evidence="7">
    <location>
        <begin position="401"/>
        <end position="418"/>
    </location>
</feature>
<feature type="transmembrane region" description="Helical" evidence="7">
    <location>
        <begin position="293"/>
        <end position="315"/>
    </location>
</feature>
<feature type="transmembrane region" description="Helical" evidence="7">
    <location>
        <begin position="536"/>
        <end position="557"/>
    </location>
</feature>
<dbReference type="InterPro" id="IPR020846">
    <property type="entry name" value="MFS_dom"/>
</dbReference>
<evidence type="ECO:0000256" key="1">
    <source>
        <dbReference type="ARBA" id="ARBA00004141"/>
    </source>
</evidence>
<dbReference type="InterPro" id="IPR011701">
    <property type="entry name" value="MFS"/>
</dbReference>
<keyword evidence="4 7" id="KW-1133">Transmembrane helix</keyword>
<keyword evidence="5 7" id="KW-0472">Membrane</keyword>
<feature type="transmembrane region" description="Helical" evidence="7">
    <location>
        <begin position="376"/>
        <end position="394"/>
    </location>
</feature>
<dbReference type="GeneID" id="34597719"/>
<dbReference type="Proteomes" id="UP000077002">
    <property type="component" value="Unassembled WGS sequence"/>
</dbReference>
<comment type="subcellular location">
    <subcellularLocation>
        <location evidence="1">Membrane</location>
        <topology evidence="1">Multi-pass membrane protein</topology>
    </subcellularLocation>
</comment>
<dbReference type="CDD" id="cd17502">
    <property type="entry name" value="MFS_Azr1_MDR_like"/>
    <property type="match status" value="1"/>
</dbReference>
<feature type="transmembrane region" description="Helical" evidence="7">
    <location>
        <begin position="92"/>
        <end position="110"/>
    </location>
</feature>
<keyword evidence="2" id="KW-0813">Transport</keyword>
<feature type="transmembrane region" description="Helical" evidence="7">
    <location>
        <begin position="222"/>
        <end position="245"/>
    </location>
</feature>
<name>A0A177FJE0_9EURO</name>